<proteinExistence type="inferred from homology"/>
<dbReference type="EMBL" id="CDMW01000001">
    <property type="protein sequence ID" value="CEL90274.1"/>
    <property type="molecule type" value="Genomic_DNA"/>
</dbReference>
<gene>
    <name evidence="4" type="ORF">SSV_0974</name>
</gene>
<dbReference type="Proteomes" id="UP000183504">
    <property type="component" value="Unassembled WGS sequence"/>
</dbReference>
<dbReference type="AlphaFoldDB" id="A0A0B7GQF4"/>
<dbReference type="RefSeq" id="WP_072073924.1">
    <property type="nucleotide sequence ID" value="NZ_CDMW01000001.1"/>
</dbReference>
<evidence type="ECO:0000256" key="1">
    <source>
        <dbReference type="ARBA" id="ARBA00034117"/>
    </source>
</evidence>
<evidence type="ECO:0000259" key="3">
    <source>
        <dbReference type="PROSITE" id="PS51756"/>
    </source>
</evidence>
<reference evidence="4 5" key="1">
    <citation type="submission" date="2015-01" db="EMBL/GenBank/DDBJ databases">
        <authorList>
            <person name="Pelicic Vladimir"/>
        </authorList>
    </citation>
    <scope>NUCLEOTIDE SEQUENCE [LARGE SCALE GENOMIC DNA]</scope>
    <source>
        <strain evidence="4 5">2908</strain>
    </source>
</reference>
<evidence type="ECO:0000256" key="2">
    <source>
        <dbReference type="SAM" id="MobiDB-lite"/>
    </source>
</evidence>
<feature type="domain" description="LXG" evidence="3">
    <location>
        <begin position="1"/>
        <end position="223"/>
    </location>
</feature>
<organism evidence="4 5">
    <name type="scientific">Streptococcus sanguinis</name>
    <dbReference type="NCBI Taxonomy" id="1305"/>
    <lineage>
        <taxon>Bacteria</taxon>
        <taxon>Bacillati</taxon>
        <taxon>Bacillota</taxon>
        <taxon>Bacilli</taxon>
        <taxon>Lactobacillales</taxon>
        <taxon>Streptococcaceae</taxon>
        <taxon>Streptococcus</taxon>
    </lineage>
</organism>
<evidence type="ECO:0000313" key="5">
    <source>
        <dbReference type="Proteomes" id="UP000183504"/>
    </source>
</evidence>
<evidence type="ECO:0000313" key="4">
    <source>
        <dbReference type="EMBL" id="CEL90274.1"/>
    </source>
</evidence>
<dbReference type="Pfam" id="PF04740">
    <property type="entry name" value="LXG"/>
    <property type="match status" value="1"/>
</dbReference>
<sequence>MGVKVEIGTMSVQSTSAKSVLDEQVKICQLLIKRFNQFCEDDTLKGKGYSSAKQYSQSVYLPLLNGMLIYLETLSQAIFNLHPKYTSEVGNESLDQDILEQQISAYEIIKQVQEAVLSLPGASKIMSSQTKQSISDSINNLSDQISVIQEKLDKLLAFDSSSSSLFNQLSDLNQAIKEGLASIQLNKQFQGGVFLLPTNMSWKKKLEADRKTSSLKTPQQHDHYKGKSNGIYGGNQSSPLKTFQKGSKEEKKQLITIIQKYHPELDTNDEIEDFLAKLQDEGCAYVAMTNSIFSRFKGTEEEFQKKFGFSMYIEKDGKKIPNYDAAIVDFYASKDNKERFLWFEWTDDSKDKNTEKDYEMENPNGDYKNRVGYGMTNEDVEKRFESYMEEHNIKVDFIYEQEVGSNAFFKETKPIAPTVENYNELKKEGEVYLSAKSGSVFYPVDNKENIQELEGGHIVTITGVTNDGRFIVSTWGDQYTISPEDIEGGSIQVVKYYE</sequence>
<dbReference type="PROSITE" id="PS51756">
    <property type="entry name" value="LXG"/>
    <property type="match status" value="1"/>
</dbReference>
<accession>A0A0B7GQF4</accession>
<name>A0A0B7GQF4_STRSA</name>
<comment type="similarity">
    <text evidence="1">In the N-terminal section; belongs to the LXG family.</text>
</comment>
<feature type="region of interest" description="Disordered" evidence="2">
    <location>
        <begin position="211"/>
        <end position="239"/>
    </location>
</feature>
<dbReference type="InterPro" id="IPR006829">
    <property type="entry name" value="LXG_dom"/>
</dbReference>
<protein>
    <recommendedName>
        <fullName evidence="3">LXG domain-containing protein</fullName>
    </recommendedName>
</protein>